<keyword evidence="1" id="KW-1185">Reference proteome</keyword>
<protein>
    <submittedName>
        <fullName evidence="2">LOB domain-containing protein</fullName>
    </submittedName>
</protein>
<evidence type="ECO:0000313" key="1">
    <source>
        <dbReference type="Proteomes" id="UP000095281"/>
    </source>
</evidence>
<sequence length="116" mass="13102">MSVSHEFEEFYTEQALRGVRLNGVGPLTVCSPGPINLMEHQQQICEQFHNTVEIHQIQQNPNIWEGVGVIDEQQQKQHLIETSFSNQLAIMSSNPSNVMHVPVSMSSIFLQQAISE</sequence>
<accession>A0A1I8BE58</accession>
<dbReference type="WBParaSite" id="MhA1_Contig1979.frz3.gene3">
    <property type="protein sequence ID" value="MhA1_Contig1979.frz3.gene3"/>
    <property type="gene ID" value="MhA1_Contig1979.frz3.gene3"/>
</dbReference>
<reference evidence="2" key="1">
    <citation type="submission" date="2016-11" db="UniProtKB">
        <authorList>
            <consortium name="WormBaseParasite"/>
        </authorList>
    </citation>
    <scope>IDENTIFICATION</scope>
</reference>
<dbReference type="Proteomes" id="UP000095281">
    <property type="component" value="Unplaced"/>
</dbReference>
<evidence type="ECO:0000313" key="2">
    <source>
        <dbReference type="WBParaSite" id="MhA1_Contig1979.frz3.gene3"/>
    </source>
</evidence>
<organism evidence="1 2">
    <name type="scientific">Meloidogyne hapla</name>
    <name type="common">Root-knot nematode worm</name>
    <dbReference type="NCBI Taxonomy" id="6305"/>
    <lineage>
        <taxon>Eukaryota</taxon>
        <taxon>Metazoa</taxon>
        <taxon>Ecdysozoa</taxon>
        <taxon>Nematoda</taxon>
        <taxon>Chromadorea</taxon>
        <taxon>Rhabditida</taxon>
        <taxon>Tylenchina</taxon>
        <taxon>Tylenchomorpha</taxon>
        <taxon>Tylenchoidea</taxon>
        <taxon>Meloidogynidae</taxon>
        <taxon>Meloidogyninae</taxon>
        <taxon>Meloidogyne</taxon>
    </lineage>
</organism>
<name>A0A1I8BE58_MELHA</name>
<dbReference type="AlphaFoldDB" id="A0A1I8BE58"/>
<proteinExistence type="predicted"/>